<evidence type="ECO:0000313" key="2">
    <source>
        <dbReference type="EMBL" id="KAL0445437.1"/>
    </source>
</evidence>
<sequence length="122" mass="14127">NIYIITLRQLKRWMYHKNLSGRARFTLEFEDGVKTFIEWAKCQRGHMDGGKIRCPCRKCNNTKFITPDDVSYHRCGYQQWAAVIGTESSISAPMPTTLLLDHLAPAGPLLHRRRRLNSRAQP</sequence>
<gene>
    <name evidence="2" type="ORF">Slati_2266400</name>
</gene>
<dbReference type="EMBL" id="JACGWN010000007">
    <property type="protein sequence ID" value="KAL0445437.1"/>
    <property type="molecule type" value="Genomic_DNA"/>
</dbReference>
<proteinExistence type="predicted"/>
<dbReference type="AlphaFoldDB" id="A0AAW2WU79"/>
<feature type="domain" description="Transposase-associated" evidence="1">
    <location>
        <begin position="11"/>
        <end position="74"/>
    </location>
</feature>
<reference evidence="2" key="2">
    <citation type="journal article" date="2024" name="Plant">
        <title>Genomic evolution and insights into agronomic trait innovations of Sesamum species.</title>
        <authorList>
            <person name="Miao H."/>
            <person name="Wang L."/>
            <person name="Qu L."/>
            <person name="Liu H."/>
            <person name="Sun Y."/>
            <person name="Le M."/>
            <person name="Wang Q."/>
            <person name="Wei S."/>
            <person name="Zheng Y."/>
            <person name="Lin W."/>
            <person name="Duan Y."/>
            <person name="Cao H."/>
            <person name="Xiong S."/>
            <person name="Wang X."/>
            <person name="Wei L."/>
            <person name="Li C."/>
            <person name="Ma Q."/>
            <person name="Ju M."/>
            <person name="Zhao R."/>
            <person name="Li G."/>
            <person name="Mu C."/>
            <person name="Tian Q."/>
            <person name="Mei H."/>
            <person name="Zhang T."/>
            <person name="Gao T."/>
            <person name="Zhang H."/>
        </authorList>
    </citation>
    <scope>NUCLEOTIDE SEQUENCE</scope>
    <source>
        <strain evidence="2">KEN1</strain>
    </source>
</reference>
<evidence type="ECO:0000259" key="1">
    <source>
        <dbReference type="Pfam" id="PF13963"/>
    </source>
</evidence>
<name>A0AAW2WU79_9LAMI</name>
<dbReference type="Pfam" id="PF13963">
    <property type="entry name" value="Transpos_assoc"/>
    <property type="match status" value="1"/>
</dbReference>
<accession>A0AAW2WU79</accession>
<protein>
    <recommendedName>
        <fullName evidence="1">Transposase-associated domain-containing protein</fullName>
    </recommendedName>
</protein>
<reference evidence="2" key="1">
    <citation type="submission" date="2020-06" db="EMBL/GenBank/DDBJ databases">
        <authorList>
            <person name="Li T."/>
            <person name="Hu X."/>
            <person name="Zhang T."/>
            <person name="Song X."/>
            <person name="Zhang H."/>
            <person name="Dai N."/>
            <person name="Sheng W."/>
            <person name="Hou X."/>
            <person name="Wei L."/>
        </authorList>
    </citation>
    <scope>NUCLEOTIDE SEQUENCE</scope>
    <source>
        <strain evidence="2">KEN1</strain>
        <tissue evidence="2">Leaf</tissue>
    </source>
</reference>
<comment type="caution">
    <text evidence="2">The sequence shown here is derived from an EMBL/GenBank/DDBJ whole genome shotgun (WGS) entry which is preliminary data.</text>
</comment>
<feature type="non-terminal residue" evidence="2">
    <location>
        <position position="1"/>
    </location>
</feature>
<dbReference type="InterPro" id="IPR029480">
    <property type="entry name" value="Transpos_assoc"/>
</dbReference>
<organism evidence="2">
    <name type="scientific">Sesamum latifolium</name>
    <dbReference type="NCBI Taxonomy" id="2727402"/>
    <lineage>
        <taxon>Eukaryota</taxon>
        <taxon>Viridiplantae</taxon>
        <taxon>Streptophyta</taxon>
        <taxon>Embryophyta</taxon>
        <taxon>Tracheophyta</taxon>
        <taxon>Spermatophyta</taxon>
        <taxon>Magnoliopsida</taxon>
        <taxon>eudicotyledons</taxon>
        <taxon>Gunneridae</taxon>
        <taxon>Pentapetalae</taxon>
        <taxon>asterids</taxon>
        <taxon>lamiids</taxon>
        <taxon>Lamiales</taxon>
        <taxon>Pedaliaceae</taxon>
        <taxon>Sesamum</taxon>
    </lineage>
</organism>